<dbReference type="InterPro" id="IPR039171">
    <property type="entry name" value="Cwc2/Slt11"/>
</dbReference>
<evidence type="ECO:0000256" key="2">
    <source>
        <dbReference type="PROSITE-ProRule" id="PRU00176"/>
    </source>
</evidence>
<name>A0AAD5S261_9FUNG</name>
<feature type="domain" description="RRM" evidence="3">
    <location>
        <begin position="586"/>
        <end position="657"/>
    </location>
</feature>
<protein>
    <recommendedName>
        <fullName evidence="3">RRM domain-containing protein</fullName>
    </recommendedName>
</protein>
<dbReference type="GO" id="GO:0000398">
    <property type="term" value="P:mRNA splicing, via spliceosome"/>
    <property type="evidence" value="ECO:0007669"/>
    <property type="project" value="TreeGrafter"/>
</dbReference>
<dbReference type="PROSITE" id="PS50102">
    <property type="entry name" value="RRM"/>
    <property type="match status" value="4"/>
</dbReference>
<accession>A0AAD5S261</accession>
<dbReference type="EMBL" id="JADGJD010001863">
    <property type="protein sequence ID" value="KAJ3037133.1"/>
    <property type="molecule type" value="Genomic_DNA"/>
</dbReference>
<organism evidence="4 5">
    <name type="scientific">Rhizophlyctis rosea</name>
    <dbReference type="NCBI Taxonomy" id="64517"/>
    <lineage>
        <taxon>Eukaryota</taxon>
        <taxon>Fungi</taxon>
        <taxon>Fungi incertae sedis</taxon>
        <taxon>Chytridiomycota</taxon>
        <taxon>Chytridiomycota incertae sedis</taxon>
        <taxon>Chytridiomycetes</taxon>
        <taxon>Rhizophlyctidales</taxon>
        <taxon>Rhizophlyctidaceae</taxon>
        <taxon>Rhizophlyctis</taxon>
    </lineage>
</organism>
<dbReference type="Pfam" id="PF00076">
    <property type="entry name" value="RRM_1"/>
    <property type="match status" value="2"/>
</dbReference>
<sequence length="845" mass="92588">MSALSKRVHIRIQSNQLQIPTNETLQIPFLATDHDIRDMILTAANVPLAASADVVVKIRQPDGTLVGLGSLEANGGGVGDRYLVEVKDDTTTYHEPIARTLSQLPATSSGDESAAPTSSLGFGSTAPAAGIAKVVNDALDESVPMEEDSNVFGAIRSPTTEFHLSIAVERPKKRQKLPLHVQRRDEPVRSIYGRGDALASVMASSNLLSSSRSTNAAAMQRLEGTLAGKAKMTRRDHTNADFEEAFPDYKDTPLRLLWENQDVTNSAAKYDWTFVAAHQICDVANVVQLGGSFEGAVLVQAICKQKNGHQVVGGITTRLYNKRHLTVTVFPVARESRLTVDHQPSIMELDSECVNVLSMKSKHILWVPCTGKIPSELFRVPKKPKTLKGMEVFPIDYSTGDSVAGFFVRSGKGCYGTVRADSQHALVFCDTESGGVFVSEFDVLCYCDDPDNMPAWVRARPNQSTFVDRNGGKVGRQDKASAGVEMDPTLLSATMRTIYLGNLRSPVSYEELINHIKGGALEQVKILEEKNCAFVTFVEEAAAQAYHRDIDSTGLHINNSEVKIGWGKHSSIPTKVLAALEKGASRNVFLGNIDETVTEQILFQEFTKFGPIDQVKIVAEEHVASVHMASIGAAMNAVAALTNDYRWATRRVNYGKDRCENVTYRTVVLGRIPTNVTTKDLCDVIRGGILQNIKYIPHERIAFVTFVHPEGALSFYDRARLGEAVVQGTHLRVEWGDATPLAADVATAVQAGASRNVYIAAIDESITEDRIIHDFSDFGEIEHVHILSNRNFAIVNFIDILSAVKAFETLKDVSGYRKKISYGRDRCAEPGLRKRVASSVYHEGD</sequence>
<feature type="domain" description="RRM" evidence="3">
    <location>
        <begin position="665"/>
        <end position="738"/>
    </location>
</feature>
<dbReference type="Gene3D" id="3.30.70.330">
    <property type="match status" value="4"/>
</dbReference>
<comment type="caution">
    <text evidence="4">The sequence shown here is derived from an EMBL/GenBank/DDBJ whole genome shotgun (WGS) entry which is preliminary data.</text>
</comment>
<gene>
    <name evidence="4" type="ORF">HK097_003600</name>
</gene>
<feature type="domain" description="RRM" evidence="3">
    <location>
        <begin position="755"/>
        <end position="825"/>
    </location>
</feature>
<dbReference type="SUPFAM" id="SSF54928">
    <property type="entry name" value="RNA-binding domain, RBD"/>
    <property type="match status" value="2"/>
</dbReference>
<reference evidence="4" key="1">
    <citation type="submission" date="2020-05" db="EMBL/GenBank/DDBJ databases">
        <title>Phylogenomic resolution of chytrid fungi.</title>
        <authorList>
            <person name="Stajich J.E."/>
            <person name="Amses K."/>
            <person name="Simmons R."/>
            <person name="Seto K."/>
            <person name="Myers J."/>
            <person name="Bonds A."/>
            <person name="Quandt C.A."/>
            <person name="Barry K."/>
            <person name="Liu P."/>
            <person name="Grigoriev I."/>
            <person name="Longcore J.E."/>
            <person name="James T.Y."/>
        </authorList>
    </citation>
    <scope>NUCLEOTIDE SEQUENCE</scope>
    <source>
        <strain evidence="4">JEL0318</strain>
    </source>
</reference>
<dbReference type="InterPro" id="IPR012677">
    <property type="entry name" value="Nucleotide-bd_a/b_plait_sf"/>
</dbReference>
<dbReference type="Proteomes" id="UP001212841">
    <property type="component" value="Unassembled WGS sequence"/>
</dbReference>
<evidence type="ECO:0000256" key="1">
    <source>
        <dbReference type="ARBA" id="ARBA00022884"/>
    </source>
</evidence>
<dbReference type="SMART" id="SM00360">
    <property type="entry name" value="RRM"/>
    <property type="match status" value="4"/>
</dbReference>
<evidence type="ECO:0000259" key="3">
    <source>
        <dbReference type="PROSITE" id="PS50102"/>
    </source>
</evidence>
<evidence type="ECO:0000313" key="4">
    <source>
        <dbReference type="EMBL" id="KAJ3037133.1"/>
    </source>
</evidence>
<dbReference type="InterPro" id="IPR000504">
    <property type="entry name" value="RRM_dom"/>
</dbReference>
<proteinExistence type="predicted"/>
<feature type="domain" description="RRM" evidence="3">
    <location>
        <begin position="496"/>
        <end position="569"/>
    </location>
</feature>
<dbReference type="GO" id="GO:0010494">
    <property type="term" value="C:cytoplasmic stress granule"/>
    <property type="evidence" value="ECO:0007669"/>
    <property type="project" value="TreeGrafter"/>
</dbReference>
<dbReference type="GO" id="GO:0003729">
    <property type="term" value="F:mRNA binding"/>
    <property type="evidence" value="ECO:0007669"/>
    <property type="project" value="TreeGrafter"/>
</dbReference>
<dbReference type="PANTHER" id="PTHR14089:SF8">
    <property type="entry name" value="RNA-BINDING PROTEIN MRN1"/>
    <property type="match status" value="1"/>
</dbReference>
<dbReference type="InterPro" id="IPR035979">
    <property type="entry name" value="RBD_domain_sf"/>
</dbReference>
<dbReference type="PANTHER" id="PTHR14089">
    <property type="entry name" value="PRE-MRNA-SPLICING FACTOR RBM22"/>
    <property type="match status" value="1"/>
</dbReference>
<dbReference type="AlphaFoldDB" id="A0AAD5S261"/>
<evidence type="ECO:0000313" key="5">
    <source>
        <dbReference type="Proteomes" id="UP001212841"/>
    </source>
</evidence>
<keyword evidence="1 2" id="KW-0694">RNA-binding</keyword>
<keyword evidence="5" id="KW-1185">Reference proteome</keyword>